<keyword evidence="3" id="KW-1185">Reference proteome</keyword>
<gene>
    <name evidence="2" type="ORF">DLD82_00235</name>
</gene>
<name>A0A2V2N8L9_9EURY</name>
<dbReference type="AlphaFoldDB" id="A0A2V2N8L9"/>
<protein>
    <submittedName>
        <fullName evidence="2">DNA-binding protein</fullName>
    </submittedName>
</protein>
<dbReference type="SUPFAM" id="SSF117856">
    <property type="entry name" value="AF0104/ALDC/Ptd012-like"/>
    <property type="match status" value="1"/>
</dbReference>
<keyword evidence="2" id="KW-0238">DNA-binding</keyword>
<organism evidence="2 3">
    <name type="scientific">Methanospirillum stamsii</name>
    <dbReference type="NCBI Taxonomy" id="1277351"/>
    <lineage>
        <taxon>Archaea</taxon>
        <taxon>Methanobacteriati</taxon>
        <taxon>Methanobacteriota</taxon>
        <taxon>Stenosarchaea group</taxon>
        <taxon>Methanomicrobia</taxon>
        <taxon>Methanomicrobiales</taxon>
        <taxon>Methanospirillaceae</taxon>
        <taxon>Methanospirillum</taxon>
    </lineage>
</organism>
<evidence type="ECO:0000313" key="3">
    <source>
        <dbReference type="Proteomes" id="UP000245934"/>
    </source>
</evidence>
<dbReference type="GO" id="GO:0003677">
    <property type="term" value="F:DNA binding"/>
    <property type="evidence" value="ECO:0007669"/>
    <property type="project" value="UniProtKB-KW"/>
</dbReference>
<dbReference type="CDD" id="cd11378">
    <property type="entry name" value="DUF296"/>
    <property type="match status" value="1"/>
</dbReference>
<dbReference type="Gene3D" id="3.30.1330.80">
    <property type="entry name" value="Hypothetical protein, similar to alpha- acetolactate decarboxylase, domain 2"/>
    <property type="match status" value="1"/>
</dbReference>
<dbReference type="InterPro" id="IPR005175">
    <property type="entry name" value="PPC_dom"/>
</dbReference>
<reference evidence="2 3" key="1">
    <citation type="submission" date="2018-05" db="EMBL/GenBank/DDBJ databases">
        <title>Draft genome of Methanospirillum stamsii Pt1.</title>
        <authorList>
            <person name="Dueholm M.S."/>
            <person name="Nielsen P.H."/>
            <person name="Bakmann L.F."/>
            <person name="Otzen D.E."/>
        </authorList>
    </citation>
    <scope>NUCLEOTIDE SEQUENCE [LARGE SCALE GENOMIC DNA]</scope>
    <source>
        <strain evidence="2 3">Pt1</strain>
    </source>
</reference>
<proteinExistence type="predicted"/>
<dbReference type="EMBL" id="QGMZ01000001">
    <property type="protein sequence ID" value="PWR76352.1"/>
    <property type="molecule type" value="Genomic_DNA"/>
</dbReference>
<comment type="caution">
    <text evidence="2">The sequence shown here is derived from an EMBL/GenBank/DDBJ whole genome shotgun (WGS) entry which is preliminary data.</text>
</comment>
<dbReference type="GeneID" id="97610393"/>
<feature type="domain" description="PPC" evidence="1">
    <location>
        <begin position="6"/>
        <end position="145"/>
    </location>
</feature>
<dbReference type="Pfam" id="PF03479">
    <property type="entry name" value="PCC"/>
    <property type="match status" value="1"/>
</dbReference>
<dbReference type="PROSITE" id="PS51742">
    <property type="entry name" value="PPC"/>
    <property type="match status" value="1"/>
</dbReference>
<accession>A0A2V2N8L9</accession>
<evidence type="ECO:0000313" key="2">
    <source>
        <dbReference type="EMBL" id="PWR76352.1"/>
    </source>
</evidence>
<dbReference type="PANTHER" id="PTHR34988">
    <property type="entry name" value="PROTEIN, PUTATIVE-RELATED"/>
    <property type="match status" value="1"/>
</dbReference>
<dbReference type="RefSeq" id="WP_109939171.1">
    <property type="nucleotide sequence ID" value="NZ_CP176366.1"/>
</dbReference>
<dbReference type="PANTHER" id="PTHR34988:SF1">
    <property type="entry name" value="DNA-BINDING PROTEIN"/>
    <property type="match status" value="1"/>
</dbReference>
<evidence type="ECO:0000259" key="1">
    <source>
        <dbReference type="PROSITE" id="PS51742"/>
    </source>
</evidence>
<sequence length="147" mass="15797">MKYAAGTAGRVFYLHIEHGEDPIKIINSFVRENEIRSGVIHLIGAVKKGTLVTGPKEDVLPPDPHREDIGLAHEVIGTGFIRSGDDGPAIHLHVSAGRGGKALTGCLRETAEVYIIIEAVIMEFLGIDIPVVPDEKTAMMLPDPVSV</sequence>
<dbReference type="Proteomes" id="UP000245934">
    <property type="component" value="Unassembled WGS sequence"/>
</dbReference>
<dbReference type="OrthoDB" id="371648at2157"/>